<dbReference type="EMBL" id="UZAF01000670">
    <property type="protein sequence ID" value="VDO06237.1"/>
    <property type="molecule type" value="Genomic_DNA"/>
</dbReference>
<name>A0A0N4VTX9_HAEPC</name>
<evidence type="ECO:0000313" key="8">
    <source>
        <dbReference type="WBParaSite" id="HPLM_0000074601-mRNA-1"/>
    </source>
</evidence>
<keyword evidence="4 5" id="KW-0472">Membrane</keyword>
<dbReference type="Pfam" id="PF10292">
    <property type="entry name" value="7TM_GPCR_Srab"/>
    <property type="match status" value="1"/>
</dbReference>
<dbReference type="OrthoDB" id="5820030at2759"/>
<evidence type="ECO:0000256" key="4">
    <source>
        <dbReference type="ARBA" id="ARBA00023136"/>
    </source>
</evidence>
<evidence type="ECO:0000256" key="3">
    <source>
        <dbReference type="ARBA" id="ARBA00022989"/>
    </source>
</evidence>
<dbReference type="InterPro" id="IPR019408">
    <property type="entry name" value="7TM_GPCR_serpentine_rcpt_Srab"/>
</dbReference>
<dbReference type="PANTHER" id="PTHR31357:SF18">
    <property type="entry name" value="SERPENTINE RECEPTOR, CLASS T"/>
    <property type="match status" value="1"/>
</dbReference>
<dbReference type="InterPro" id="IPR051080">
    <property type="entry name" value="Nematode_rcpt-like_serp_alpha"/>
</dbReference>
<organism evidence="8">
    <name type="scientific">Haemonchus placei</name>
    <name type="common">Barber's pole worm</name>
    <dbReference type="NCBI Taxonomy" id="6290"/>
    <lineage>
        <taxon>Eukaryota</taxon>
        <taxon>Metazoa</taxon>
        <taxon>Ecdysozoa</taxon>
        <taxon>Nematoda</taxon>
        <taxon>Chromadorea</taxon>
        <taxon>Rhabditida</taxon>
        <taxon>Rhabditina</taxon>
        <taxon>Rhabditomorpha</taxon>
        <taxon>Strongyloidea</taxon>
        <taxon>Trichostrongylidae</taxon>
        <taxon>Haemonchus</taxon>
    </lineage>
</organism>
<evidence type="ECO:0000313" key="7">
    <source>
        <dbReference type="Proteomes" id="UP000268014"/>
    </source>
</evidence>
<keyword evidence="7" id="KW-1185">Reference proteome</keyword>
<evidence type="ECO:0000256" key="1">
    <source>
        <dbReference type="ARBA" id="ARBA00004141"/>
    </source>
</evidence>
<protein>
    <submittedName>
        <fullName evidence="8">ABC transmembrane type-1 domain-containing protein</fullName>
    </submittedName>
</protein>
<evidence type="ECO:0000256" key="5">
    <source>
        <dbReference type="SAM" id="Phobius"/>
    </source>
</evidence>
<dbReference type="GO" id="GO:0004984">
    <property type="term" value="F:olfactory receptor activity"/>
    <property type="evidence" value="ECO:0007669"/>
    <property type="project" value="TreeGrafter"/>
</dbReference>
<dbReference type="AlphaFoldDB" id="A0A0N4VTX9"/>
<evidence type="ECO:0000256" key="2">
    <source>
        <dbReference type="ARBA" id="ARBA00022692"/>
    </source>
</evidence>
<keyword evidence="2 5" id="KW-0812">Transmembrane</keyword>
<sequence length="125" mass="14680">MATVLLFLNKFLSKQKSYNLNLTYQLREGATIIRIILPLTSFQTIFCSMFFACILVFISFKDVVDNVTALILNVALYIIPYYTIVSPILMWLTVRWSQQLKQARLKNIANKSTNDFFDTQREMWH</sequence>
<reference evidence="6 7" key="2">
    <citation type="submission" date="2018-11" db="EMBL/GenBank/DDBJ databases">
        <authorList>
            <consortium name="Pathogen Informatics"/>
        </authorList>
    </citation>
    <scope>NUCLEOTIDE SEQUENCE [LARGE SCALE GENOMIC DNA]</scope>
    <source>
        <strain evidence="6 7">MHpl1</strain>
    </source>
</reference>
<accession>A0A0N4VTX9</accession>
<keyword evidence="3 5" id="KW-1133">Transmembrane helix</keyword>
<dbReference type="GO" id="GO:0016020">
    <property type="term" value="C:membrane"/>
    <property type="evidence" value="ECO:0007669"/>
    <property type="project" value="UniProtKB-SubCell"/>
</dbReference>
<dbReference type="WBParaSite" id="HPLM_0000074601-mRNA-1">
    <property type="protein sequence ID" value="HPLM_0000074601-mRNA-1"/>
    <property type="gene ID" value="HPLM_0000074601"/>
</dbReference>
<evidence type="ECO:0000313" key="6">
    <source>
        <dbReference type="EMBL" id="VDO06237.1"/>
    </source>
</evidence>
<proteinExistence type="predicted"/>
<comment type="subcellular location">
    <subcellularLocation>
        <location evidence="1">Membrane</location>
        <topology evidence="1">Multi-pass membrane protein</topology>
    </subcellularLocation>
</comment>
<feature type="transmembrane region" description="Helical" evidence="5">
    <location>
        <begin position="70"/>
        <end position="94"/>
    </location>
</feature>
<dbReference type="Proteomes" id="UP000268014">
    <property type="component" value="Unassembled WGS sequence"/>
</dbReference>
<reference evidence="8" key="1">
    <citation type="submission" date="2017-02" db="UniProtKB">
        <authorList>
            <consortium name="WormBaseParasite"/>
        </authorList>
    </citation>
    <scope>IDENTIFICATION</scope>
</reference>
<gene>
    <name evidence="6" type="ORF">HPLM_LOCUS746</name>
</gene>
<dbReference type="OMA" id="SHAYCST"/>
<dbReference type="PANTHER" id="PTHR31357">
    <property type="entry name" value="SERPENTINE RECEPTOR CLASS ALPHA-10"/>
    <property type="match status" value="1"/>
</dbReference>
<feature type="transmembrane region" description="Helical" evidence="5">
    <location>
        <begin position="35"/>
        <end position="58"/>
    </location>
</feature>